<accession>A0A3M9XYJ3</accession>
<feature type="region of interest" description="Disordered" evidence="15">
    <location>
        <begin position="636"/>
        <end position="695"/>
    </location>
</feature>
<keyword evidence="8" id="KW-0677">Repeat</keyword>
<gene>
    <name evidence="19" type="ORF">D7B24_002358</name>
</gene>
<comment type="similarity">
    <text evidence="4">Belongs to the ABC transporter superfamily. ABCB family. Multidrug resistance exporter (TC 3.A.1.201) subfamily.</text>
</comment>
<dbReference type="GO" id="GO:0005524">
    <property type="term" value="F:ATP binding"/>
    <property type="evidence" value="ECO:0007669"/>
    <property type="project" value="UniProtKB-KW"/>
</dbReference>
<dbReference type="PANTHER" id="PTHR43394:SF11">
    <property type="entry name" value="ATP-BINDING CASSETTE TRANSPORTER"/>
    <property type="match status" value="1"/>
</dbReference>
<evidence type="ECO:0000256" key="10">
    <source>
        <dbReference type="ARBA" id="ARBA00022840"/>
    </source>
</evidence>
<evidence type="ECO:0000313" key="19">
    <source>
        <dbReference type="EMBL" id="RNJ53101.1"/>
    </source>
</evidence>
<dbReference type="GO" id="GO:0016887">
    <property type="term" value="F:ATP hydrolysis activity"/>
    <property type="evidence" value="ECO:0007669"/>
    <property type="project" value="InterPro"/>
</dbReference>
<dbReference type="InterPro" id="IPR011527">
    <property type="entry name" value="ABC1_TM_dom"/>
</dbReference>
<dbReference type="InterPro" id="IPR045853">
    <property type="entry name" value="Pep_chain_release_fac_I_sf"/>
</dbReference>
<dbReference type="SUPFAM" id="SSF75620">
    <property type="entry name" value="Release factor"/>
    <property type="match status" value="1"/>
</dbReference>
<evidence type="ECO:0000256" key="7">
    <source>
        <dbReference type="ARBA" id="ARBA00022692"/>
    </source>
</evidence>
<feature type="region of interest" description="Disordered" evidence="15">
    <location>
        <begin position="1"/>
        <end position="21"/>
    </location>
</feature>
<evidence type="ECO:0000256" key="13">
    <source>
        <dbReference type="ARBA" id="ARBA00023128"/>
    </source>
</evidence>
<keyword evidence="14 16" id="KW-0472">Membrane</keyword>
<evidence type="ECO:0000256" key="12">
    <source>
        <dbReference type="ARBA" id="ARBA00022989"/>
    </source>
</evidence>
<keyword evidence="11" id="KW-0809">Transit peptide</keyword>
<evidence type="ECO:0000256" key="9">
    <source>
        <dbReference type="ARBA" id="ARBA00022741"/>
    </source>
</evidence>
<keyword evidence="12 16" id="KW-1133">Transmembrane helix</keyword>
<feature type="transmembrane region" description="Helical" evidence="16">
    <location>
        <begin position="791"/>
        <end position="817"/>
    </location>
</feature>
<name>A0A3M9XYJ3_9PEZI</name>
<dbReference type="InterPro" id="IPR003439">
    <property type="entry name" value="ABC_transporter-like_ATP-bd"/>
</dbReference>
<comment type="similarity">
    <text evidence="5">Belongs to the prokaryotic/mitochondrial release factor family.</text>
</comment>
<dbReference type="CDD" id="cd18578">
    <property type="entry name" value="ABC_6TM_Pgp_ABCB1_D2_like"/>
    <property type="match status" value="1"/>
</dbReference>
<keyword evidence="13" id="KW-0496">Mitochondrion</keyword>
<dbReference type="PANTHER" id="PTHR43394">
    <property type="entry name" value="ATP-DEPENDENT PERMEASE MDL1, MITOCHONDRIAL"/>
    <property type="match status" value="1"/>
</dbReference>
<proteinExistence type="inferred from homology"/>
<protein>
    <recommendedName>
        <fullName evidence="21">GTPase-activating protein</fullName>
    </recommendedName>
</protein>
<keyword evidence="10" id="KW-0067">ATP-binding</keyword>
<feature type="transmembrane region" description="Helical" evidence="16">
    <location>
        <begin position="178"/>
        <end position="195"/>
    </location>
</feature>
<dbReference type="GeneID" id="39606047"/>
<dbReference type="FunFam" id="3.40.50.300:FF:000913">
    <property type="entry name" value="ABC multidrug transporter SitT"/>
    <property type="match status" value="1"/>
</dbReference>
<dbReference type="SMART" id="SM00382">
    <property type="entry name" value="AAA"/>
    <property type="match status" value="2"/>
</dbReference>
<keyword evidence="9" id="KW-0547">Nucleotide-binding</keyword>
<feature type="domain" description="ABC transporter" evidence="17">
    <location>
        <begin position="1074"/>
        <end position="1312"/>
    </location>
</feature>
<evidence type="ECO:0000313" key="20">
    <source>
        <dbReference type="Proteomes" id="UP000267145"/>
    </source>
</evidence>
<feature type="domain" description="ABC transporter" evidence="17">
    <location>
        <begin position="371"/>
        <end position="629"/>
    </location>
</feature>
<evidence type="ECO:0000256" key="15">
    <source>
        <dbReference type="SAM" id="MobiDB-lite"/>
    </source>
</evidence>
<feature type="domain" description="ABC transmembrane type-1" evidence="18">
    <location>
        <begin position="50"/>
        <end position="338"/>
    </location>
</feature>
<dbReference type="PROSITE" id="PS50929">
    <property type="entry name" value="ABC_TM1F"/>
    <property type="match status" value="2"/>
</dbReference>
<reference evidence="19 20" key="1">
    <citation type="submission" date="2018-10" db="EMBL/GenBank/DDBJ databases">
        <title>Genome sequence of Verticillium nonalfalfae VnAa140.</title>
        <authorList>
            <person name="Stajich J.E."/>
            <person name="Kasson M.T."/>
        </authorList>
    </citation>
    <scope>NUCLEOTIDE SEQUENCE [LARGE SCALE GENOMIC DNA]</scope>
    <source>
        <strain evidence="19 20">VnAa140</strain>
    </source>
</reference>
<keyword evidence="7 16" id="KW-0812">Transmembrane</keyword>
<feature type="transmembrane region" description="Helical" evidence="16">
    <location>
        <begin position="201"/>
        <end position="222"/>
    </location>
</feature>
<dbReference type="FunFam" id="3.30.160.20:FF:000065">
    <property type="entry name" value="Peptidyl-tRNA hydrolase domain protein"/>
    <property type="match status" value="1"/>
</dbReference>
<evidence type="ECO:0000256" key="6">
    <source>
        <dbReference type="ARBA" id="ARBA00022448"/>
    </source>
</evidence>
<dbReference type="Gene3D" id="1.20.1560.10">
    <property type="entry name" value="ABC transporter type 1, transmembrane domain"/>
    <property type="match status" value="1"/>
</dbReference>
<evidence type="ECO:0000256" key="11">
    <source>
        <dbReference type="ARBA" id="ARBA00022946"/>
    </source>
</evidence>
<evidence type="ECO:0000256" key="16">
    <source>
        <dbReference type="SAM" id="Phobius"/>
    </source>
</evidence>
<feature type="transmembrane region" description="Helical" evidence="16">
    <location>
        <begin position="745"/>
        <end position="771"/>
    </location>
</feature>
<keyword evidence="20" id="KW-1185">Reference proteome</keyword>
<dbReference type="CDD" id="cd18577">
    <property type="entry name" value="ABC_6TM_Pgp_ABCB1_D1_like"/>
    <property type="match status" value="1"/>
</dbReference>
<feature type="region of interest" description="Disordered" evidence="15">
    <location>
        <begin position="1480"/>
        <end position="1546"/>
    </location>
</feature>
<dbReference type="Proteomes" id="UP000267145">
    <property type="component" value="Unassembled WGS sequence"/>
</dbReference>
<feature type="transmembrane region" description="Helical" evidence="16">
    <location>
        <begin position="47"/>
        <end position="75"/>
    </location>
</feature>
<dbReference type="Pfam" id="PF00472">
    <property type="entry name" value="RF-1"/>
    <property type="match status" value="1"/>
</dbReference>
<feature type="compositionally biased region" description="Basic and acidic residues" evidence="15">
    <location>
        <begin position="1537"/>
        <end position="1546"/>
    </location>
</feature>
<feature type="region of interest" description="Disordered" evidence="15">
    <location>
        <begin position="1329"/>
        <end position="1352"/>
    </location>
</feature>
<feature type="compositionally biased region" description="Basic and acidic residues" evidence="15">
    <location>
        <begin position="1499"/>
        <end position="1509"/>
    </location>
</feature>
<comment type="subcellular location">
    <subcellularLocation>
        <location evidence="3">Endomembrane system</location>
    </subcellularLocation>
    <subcellularLocation>
        <location evidence="1">Membrane</location>
        <topology evidence="1">Multi-pass membrane protein</topology>
    </subcellularLocation>
    <subcellularLocation>
        <location evidence="2">Mitochondrion</location>
    </subcellularLocation>
</comment>
<dbReference type="InterPro" id="IPR017871">
    <property type="entry name" value="ABC_transporter-like_CS"/>
</dbReference>
<evidence type="ECO:0000256" key="5">
    <source>
        <dbReference type="ARBA" id="ARBA00010835"/>
    </source>
</evidence>
<feature type="compositionally biased region" description="Basic residues" evidence="15">
    <location>
        <begin position="1482"/>
        <end position="1498"/>
    </location>
</feature>
<dbReference type="GO" id="GO:0090374">
    <property type="term" value="P:oligopeptide export from mitochondrion"/>
    <property type="evidence" value="ECO:0007669"/>
    <property type="project" value="TreeGrafter"/>
</dbReference>
<dbReference type="Gene3D" id="3.40.50.300">
    <property type="entry name" value="P-loop containing nucleotide triphosphate hydrolases"/>
    <property type="match status" value="2"/>
</dbReference>
<feature type="region of interest" description="Disordered" evidence="15">
    <location>
        <begin position="1389"/>
        <end position="1430"/>
    </location>
</feature>
<dbReference type="PROSITE" id="PS50893">
    <property type="entry name" value="ABC_TRANSPORTER_2"/>
    <property type="match status" value="2"/>
</dbReference>
<dbReference type="Pfam" id="PF00005">
    <property type="entry name" value="ABC_tran"/>
    <property type="match status" value="2"/>
</dbReference>
<organism evidence="19 20">
    <name type="scientific">Verticillium nonalfalfae</name>
    <dbReference type="NCBI Taxonomy" id="1051616"/>
    <lineage>
        <taxon>Eukaryota</taxon>
        <taxon>Fungi</taxon>
        <taxon>Dikarya</taxon>
        <taxon>Ascomycota</taxon>
        <taxon>Pezizomycotina</taxon>
        <taxon>Sordariomycetes</taxon>
        <taxon>Hypocreomycetidae</taxon>
        <taxon>Glomerellales</taxon>
        <taxon>Plectosphaerellaceae</taxon>
        <taxon>Verticillium</taxon>
    </lineage>
</organism>
<dbReference type="InterPro" id="IPR000352">
    <property type="entry name" value="Pep_chain_release_fac_I"/>
</dbReference>
<dbReference type="FunFam" id="3.40.50.300:FF:001530">
    <property type="entry name" value="ABC multidrug transporter (Eurofung)"/>
    <property type="match status" value="1"/>
</dbReference>
<feature type="domain" description="ABC transmembrane type-1" evidence="18">
    <location>
        <begin position="748"/>
        <end position="1034"/>
    </location>
</feature>
<dbReference type="InterPro" id="IPR027417">
    <property type="entry name" value="P-loop_NTPase"/>
</dbReference>
<comment type="caution">
    <text evidence="19">The sequence shown here is derived from an EMBL/GenBank/DDBJ whole genome shotgun (WGS) entry which is preliminary data.</text>
</comment>
<dbReference type="GO" id="GO:0003747">
    <property type="term" value="F:translation release factor activity"/>
    <property type="evidence" value="ECO:0007669"/>
    <property type="project" value="InterPro"/>
</dbReference>
<dbReference type="Gene3D" id="3.30.160.20">
    <property type="match status" value="1"/>
</dbReference>
<feature type="transmembrane region" description="Helical" evidence="16">
    <location>
        <begin position="95"/>
        <end position="118"/>
    </location>
</feature>
<dbReference type="GO" id="GO:0012505">
    <property type="term" value="C:endomembrane system"/>
    <property type="evidence" value="ECO:0007669"/>
    <property type="project" value="UniProtKB-SubCell"/>
</dbReference>
<dbReference type="RefSeq" id="XP_028491259.1">
    <property type="nucleotide sequence ID" value="XM_028636567.1"/>
</dbReference>
<dbReference type="SUPFAM" id="SSF90123">
    <property type="entry name" value="ABC transporter transmembrane region"/>
    <property type="match status" value="2"/>
</dbReference>
<dbReference type="SUPFAM" id="SSF52540">
    <property type="entry name" value="P-loop containing nucleoside triphosphate hydrolases"/>
    <property type="match status" value="2"/>
</dbReference>
<feature type="compositionally biased region" description="Acidic residues" evidence="15">
    <location>
        <begin position="660"/>
        <end position="669"/>
    </location>
</feature>
<feature type="transmembrane region" description="Helical" evidence="16">
    <location>
        <begin position="867"/>
        <end position="886"/>
    </location>
</feature>
<feature type="transmembrane region" description="Helical" evidence="16">
    <location>
        <begin position="312"/>
        <end position="331"/>
    </location>
</feature>
<dbReference type="GO" id="GO:0032543">
    <property type="term" value="P:mitochondrial translation"/>
    <property type="evidence" value="ECO:0007669"/>
    <property type="project" value="UniProtKB-ARBA"/>
</dbReference>
<dbReference type="PROSITE" id="PS00211">
    <property type="entry name" value="ABC_TRANSPORTER_1"/>
    <property type="match status" value="2"/>
</dbReference>
<dbReference type="InterPro" id="IPR036640">
    <property type="entry name" value="ABC1_TM_sf"/>
</dbReference>
<dbReference type="EMBL" id="RBVV01000157">
    <property type="protein sequence ID" value="RNJ53101.1"/>
    <property type="molecule type" value="Genomic_DNA"/>
</dbReference>
<evidence type="ECO:0000259" key="17">
    <source>
        <dbReference type="PROSITE" id="PS50893"/>
    </source>
</evidence>
<dbReference type="Pfam" id="PF00664">
    <property type="entry name" value="ABC_membrane"/>
    <property type="match status" value="2"/>
</dbReference>
<dbReference type="GO" id="GO:0005743">
    <property type="term" value="C:mitochondrial inner membrane"/>
    <property type="evidence" value="ECO:0007669"/>
    <property type="project" value="TreeGrafter"/>
</dbReference>
<evidence type="ECO:0000256" key="4">
    <source>
        <dbReference type="ARBA" id="ARBA00007577"/>
    </source>
</evidence>
<dbReference type="InterPro" id="IPR003593">
    <property type="entry name" value="AAA+_ATPase"/>
</dbReference>
<evidence type="ECO:0000256" key="14">
    <source>
        <dbReference type="ARBA" id="ARBA00023136"/>
    </source>
</evidence>
<feature type="transmembrane region" description="Helical" evidence="16">
    <location>
        <begin position="969"/>
        <end position="994"/>
    </location>
</feature>
<evidence type="ECO:0008006" key="21">
    <source>
        <dbReference type="Google" id="ProtNLM"/>
    </source>
</evidence>
<evidence type="ECO:0000256" key="2">
    <source>
        <dbReference type="ARBA" id="ARBA00004173"/>
    </source>
</evidence>
<evidence type="ECO:0000259" key="18">
    <source>
        <dbReference type="PROSITE" id="PS50929"/>
    </source>
</evidence>
<dbReference type="STRING" id="1051616.A0A3M9XYJ3"/>
<evidence type="ECO:0000256" key="3">
    <source>
        <dbReference type="ARBA" id="ARBA00004308"/>
    </source>
</evidence>
<evidence type="ECO:0000256" key="1">
    <source>
        <dbReference type="ARBA" id="ARBA00004141"/>
    </source>
</evidence>
<dbReference type="GO" id="GO:0015421">
    <property type="term" value="F:ABC-type oligopeptide transporter activity"/>
    <property type="evidence" value="ECO:0007669"/>
    <property type="project" value="TreeGrafter"/>
</dbReference>
<dbReference type="InterPro" id="IPR039421">
    <property type="entry name" value="Type_1_exporter"/>
</dbReference>
<evidence type="ECO:0000256" key="8">
    <source>
        <dbReference type="ARBA" id="ARBA00022737"/>
    </source>
</evidence>
<sequence length="1546" mass="168847">MADNDAGVAPADETEDTQPKPKIDPKHWITIFNFIRVLSYATAWDRLLLIVSVAAAVGAGLTMPLMNILFGQLVGVFTGFFKQGSDETEQEFLDAVNIGVLYMVYLFLARLGLTYIANLGFRMTSLRISAAIRLTYLQTLFTLPISMLDMLPPGQTAAIITTTASILQNGISEKMGQFFSSIATVVAGFCIALSYNWMLTLATSTGLVFIAIVYLLSAPPVVRIMGEVQAVEVQAASVSTEAFASWRMLAACGAEGKMIARYASFVDETRHKGFGLAWIVAAQQSLSDTFALAFWYAFMLYSMMAITSPEPLIVVLLCVMVMASSIGQITAPLSAASQAASAGAIFHTIIDAPKTTYGTLKAPEISADGDIVLGNVNFVYPTRPDVKILEGLNLCFPAGKLTAIVGPSGSGKSTIVGILERWYEFNGDPVTNQLVLWLRNGLVTVGGHKLSDIDPKWWRNQIGLVQQDNALFNTTIYKNVEHGLIGTEWECEAHHVKAKLVEEACRDAFADEFIVRLPDGYQTAVGESGIKLSGGQRQRLAIARAIIKKPKILILDEATSAIDVRSEQIVQAALDRACRGRTTIVIAHRLGTIKKAHNIVLLRHGKVVQQGTHESLMKEVGGAYHTLATAQQLDMGDGAQNNLDSSSYDLGMGEKSAYTDDTDMQEDFDEKAVSQDRRSRRRSRDSWRSLELDDDDSDDDLLDAEESLLRVMKGPDQRTGRIGRLLRPFGSFGTLLSEQTSRWPVYTVILIGALGAGASTPVQAYLFANLVSLFSFWGSFLMEMADYRCLWFFYLAVGVGLSYLALCWSTTSIGFGITRAYRKEYFANMLSKSASFFDAEANSAGALTARLATDPTQLQQLLGTNMAFALVSVFNVVGCVVVGLVFGWKLTIVALCTSTPLIVAAMYYRVRHEMGFEAMNNAVFTESAKFASESIAAMRTVSSLTMEAGICGRYENLLRDHIGAAFRKSVFSVMLFSFSDSISLLCMAFVLWYGGHLLARHEYSPFQYMIVYIAVVQGGMSAGQWLSYGPNIANATAAANRILAMREYDDGDVDADSVGSRQLDDVPGEKEFHVEFKNVWFNYPTRPGPVLKGLSLQIKRGQFAAVVGPSGSGKTTIISLLERFYSVETGTIAINAQNILSLDLHTHRSNLSLVSQEPNIFSGSLRANILLGVPNESSVTDADLHRAARDAGLHDFIASLPEGYETPVGAAGVALSGGQKQRVSIARALIRRPELLLLDEATSSLDSETEREVQAVFDAAKGQRTMITVAHRLATVQNADIIFVMADGQIIERGDHAALIAKRGMYFQMVSPTWQVAPDHLLTSQCQSQALDRASNRHRPPPSAKHDGPDHDMKLLARTLLPLLRPRNGPPLRWLGHSAVRSQALSTTIWNQKEQMPQRPKPPPDSDIEESYLKGSGPGGQKINKTNSAVQLKHIPTGIVIKSQATRSRSQNRKIARQLLAERLDDLENGDQSRNAIVAEAKRKKAASAAKKSKRKYRKLEDAGRHDGQPDDDITAAAAPETGTGKVQVPTNLEKTNPTDDKPSKL</sequence>
<feature type="compositionally biased region" description="Polar residues" evidence="15">
    <location>
        <begin position="639"/>
        <end position="648"/>
    </location>
</feature>
<keyword evidence="6" id="KW-0813">Transport</keyword>